<dbReference type="InterPro" id="IPR000667">
    <property type="entry name" value="Peptidase_S13"/>
</dbReference>
<evidence type="ECO:0000256" key="1">
    <source>
        <dbReference type="ARBA" id="ARBA00006096"/>
    </source>
</evidence>
<dbReference type="NCBIfam" id="TIGR00666">
    <property type="entry name" value="PBP4"/>
    <property type="match status" value="1"/>
</dbReference>
<feature type="signal peptide" evidence="3">
    <location>
        <begin position="1"/>
        <end position="29"/>
    </location>
</feature>
<dbReference type="AlphaFoldDB" id="A0A6L5G7S8"/>
<dbReference type="InterPro" id="IPR012338">
    <property type="entry name" value="Beta-lactam/transpept-like"/>
</dbReference>
<evidence type="ECO:0000256" key="3">
    <source>
        <dbReference type="SAM" id="SignalP"/>
    </source>
</evidence>
<dbReference type="Pfam" id="PF02113">
    <property type="entry name" value="Peptidase_S13"/>
    <property type="match status" value="1"/>
</dbReference>
<accession>A0A6L5G7S8</accession>
<dbReference type="EC" id="3.4.16.4" evidence="4"/>
<sequence length="522" mass="54187">MKKRTLISSAVAVTAAGALTFAGTVVAQAQETGDEALAAAIDAILQDPKLTDSQSSIIVKDAATGEVVYDHNGNQRGLPGSNQKLTTVAGALETLGEDFTFATEVLGDRPVDGVVSGDLYLRGSGDPSMLEADYQRLAADLADLGVSRIDGDLVADDTAFDAARHGDEWAWGDLQYQAAAEISALTVGSGAEHWAGTVRLFMTGGAAAGDPVQVEMVPENDYVTVVNEATTGTTTNLSVNRDEHANTLRVTGTVKAGETPDYFTRAVIDPTALVADVFANALADNGIDLTGGIRLSEPTPQGAGESLAVHESVPLSQLSADLLKPSNNSYAEALFKTIGYANTGKGTFASGKAGVYAAIEKYGVDTDPIRQADGSGMSRFDQVTPDAITDLLIGAKDAPWFDAYYDALPVACQDGTLAGRLCNTPAAGNAHAKSGSLTSVSALSGYVTDADGRELVFSIVFNDYLASTVKPLEDKIVAALAGYSASSTEAEITAFGNVEEAEAAAEEIPGDRECTWYEPAVC</sequence>
<comment type="similarity">
    <text evidence="1">Belongs to the peptidase S13 family.</text>
</comment>
<name>A0A6L5G7S8_9ACTN</name>
<dbReference type="GO" id="GO:0000270">
    <property type="term" value="P:peptidoglycan metabolic process"/>
    <property type="evidence" value="ECO:0007669"/>
    <property type="project" value="TreeGrafter"/>
</dbReference>
<dbReference type="GO" id="GO:0006508">
    <property type="term" value="P:proteolysis"/>
    <property type="evidence" value="ECO:0007669"/>
    <property type="project" value="InterPro"/>
</dbReference>
<dbReference type="Gene3D" id="3.50.80.20">
    <property type="entry name" value="D-Ala-D-Ala carboxypeptidase C, peptidase S13"/>
    <property type="match status" value="1"/>
</dbReference>
<gene>
    <name evidence="4" type="primary">dacB</name>
    <name evidence="4" type="ORF">GFD30_09025</name>
</gene>
<dbReference type="SUPFAM" id="SSF56601">
    <property type="entry name" value="beta-lactamase/transpeptidase-like"/>
    <property type="match status" value="1"/>
</dbReference>
<evidence type="ECO:0000256" key="2">
    <source>
        <dbReference type="ARBA" id="ARBA00022801"/>
    </source>
</evidence>
<evidence type="ECO:0000313" key="4">
    <source>
        <dbReference type="EMBL" id="MQM25710.1"/>
    </source>
</evidence>
<keyword evidence="3" id="KW-0732">Signal</keyword>
<dbReference type="PANTHER" id="PTHR30023">
    <property type="entry name" value="D-ALANYL-D-ALANINE CARBOXYPEPTIDASE"/>
    <property type="match status" value="1"/>
</dbReference>
<dbReference type="Proteomes" id="UP000477750">
    <property type="component" value="Unassembled WGS sequence"/>
</dbReference>
<dbReference type="PRINTS" id="PR00922">
    <property type="entry name" value="DADACBPTASE3"/>
</dbReference>
<keyword evidence="5" id="KW-1185">Reference proteome</keyword>
<dbReference type="EMBL" id="WIAO01000008">
    <property type="protein sequence ID" value="MQM25710.1"/>
    <property type="molecule type" value="Genomic_DNA"/>
</dbReference>
<organism evidence="4 5">
    <name type="scientific">Glycomyces albidus</name>
    <dbReference type="NCBI Taxonomy" id="2656774"/>
    <lineage>
        <taxon>Bacteria</taxon>
        <taxon>Bacillati</taxon>
        <taxon>Actinomycetota</taxon>
        <taxon>Actinomycetes</taxon>
        <taxon>Glycomycetales</taxon>
        <taxon>Glycomycetaceae</taxon>
        <taxon>Glycomyces</taxon>
    </lineage>
</organism>
<evidence type="ECO:0000313" key="5">
    <source>
        <dbReference type="Proteomes" id="UP000477750"/>
    </source>
</evidence>
<feature type="chain" id="PRO_5026764668" evidence="3">
    <location>
        <begin position="30"/>
        <end position="522"/>
    </location>
</feature>
<dbReference type="PANTHER" id="PTHR30023:SF0">
    <property type="entry name" value="PENICILLIN-SENSITIVE CARBOXYPEPTIDASE A"/>
    <property type="match status" value="1"/>
</dbReference>
<reference evidence="4 5" key="1">
    <citation type="submission" date="2019-10" db="EMBL/GenBank/DDBJ databases">
        <title>Glycomyces albidus sp. nov., a novel actinomycete isolated from rhizosphere soil of wheat (Triticum aestivum L.).</title>
        <authorList>
            <person name="Qian L."/>
        </authorList>
    </citation>
    <scope>NUCLEOTIDE SEQUENCE [LARGE SCALE GENOMIC DNA]</scope>
    <source>
        <strain evidence="4 5">NEAU-7082</strain>
    </source>
</reference>
<dbReference type="Gene3D" id="3.40.710.10">
    <property type="entry name" value="DD-peptidase/beta-lactamase superfamily"/>
    <property type="match status" value="2"/>
</dbReference>
<dbReference type="GO" id="GO:0009002">
    <property type="term" value="F:serine-type D-Ala-D-Ala carboxypeptidase activity"/>
    <property type="evidence" value="ECO:0007669"/>
    <property type="project" value="UniProtKB-EC"/>
</dbReference>
<dbReference type="RefSeq" id="WP_153024862.1">
    <property type="nucleotide sequence ID" value="NZ_WIAO01000008.1"/>
</dbReference>
<protein>
    <submittedName>
        <fullName evidence="4">D-alanyl-D-alanine carboxypeptidase/D-alanyl-D-alanine-endopeptidase</fullName>
        <ecNumber evidence="4">3.4.16.4</ecNumber>
    </submittedName>
</protein>
<keyword evidence="4" id="KW-0645">Protease</keyword>
<proteinExistence type="inferred from homology"/>
<keyword evidence="2 4" id="KW-0378">Hydrolase</keyword>
<comment type="caution">
    <text evidence="4">The sequence shown here is derived from an EMBL/GenBank/DDBJ whole genome shotgun (WGS) entry which is preliminary data.</text>
</comment>
<keyword evidence="4" id="KW-0121">Carboxypeptidase</keyword>